<keyword evidence="7" id="KW-0804">Transcription</keyword>
<dbReference type="Gene3D" id="6.10.250.690">
    <property type="match status" value="1"/>
</dbReference>
<dbReference type="Gene3D" id="3.40.50.2300">
    <property type="match status" value="1"/>
</dbReference>
<dbReference type="Gene3D" id="1.10.10.10">
    <property type="entry name" value="Winged helix-like DNA-binding domain superfamily/Winged helix DNA-binding domain"/>
    <property type="match status" value="1"/>
</dbReference>
<evidence type="ECO:0000259" key="14">
    <source>
        <dbReference type="PROSITE" id="PS51755"/>
    </source>
</evidence>
<dbReference type="InterPro" id="IPR039420">
    <property type="entry name" value="WalR-like"/>
</dbReference>
<evidence type="ECO:0000259" key="13">
    <source>
        <dbReference type="PROSITE" id="PS50110"/>
    </source>
</evidence>
<evidence type="ECO:0000256" key="6">
    <source>
        <dbReference type="ARBA" id="ARBA00023125"/>
    </source>
</evidence>
<dbReference type="AlphaFoldDB" id="A0A6F8XPY3"/>
<evidence type="ECO:0000256" key="4">
    <source>
        <dbReference type="ARBA" id="ARBA00023012"/>
    </source>
</evidence>
<dbReference type="InterPro" id="IPR001789">
    <property type="entry name" value="Sig_transdc_resp-reg_receiver"/>
</dbReference>
<reference evidence="15 16" key="1">
    <citation type="submission" date="2020-03" db="EMBL/GenBank/DDBJ databases">
        <title>Whole genome shotgun sequence of Phytohabitans flavus NBRC 107702.</title>
        <authorList>
            <person name="Komaki H."/>
            <person name="Tamura T."/>
        </authorList>
    </citation>
    <scope>NUCLEOTIDE SEQUENCE [LARGE SCALE GENOMIC DNA]</scope>
    <source>
        <strain evidence="15 16">NBRC 107702</strain>
    </source>
</reference>
<protein>
    <recommendedName>
        <fullName evidence="9">Transcriptional regulatory protein KdpE</fullName>
    </recommendedName>
</protein>
<feature type="domain" description="OmpR/PhoB-type" evidence="14">
    <location>
        <begin position="127"/>
        <end position="227"/>
    </location>
</feature>
<name>A0A6F8XPY3_9ACTN</name>
<keyword evidence="3 10" id="KW-0597">Phosphoprotein</keyword>
<feature type="DNA-binding region" description="OmpR/PhoB-type" evidence="11">
    <location>
        <begin position="127"/>
        <end position="227"/>
    </location>
</feature>
<feature type="compositionally biased region" description="Basic residues" evidence="12">
    <location>
        <begin position="243"/>
        <end position="255"/>
    </location>
</feature>
<feature type="region of interest" description="Disordered" evidence="12">
    <location>
        <begin position="209"/>
        <end position="259"/>
    </location>
</feature>
<organism evidence="15 16">
    <name type="scientific">Phytohabitans flavus</name>
    <dbReference type="NCBI Taxonomy" id="1076124"/>
    <lineage>
        <taxon>Bacteria</taxon>
        <taxon>Bacillati</taxon>
        <taxon>Actinomycetota</taxon>
        <taxon>Actinomycetes</taxon>
        <taxon>Micromonosporales</taxon>
        <taxon>Micromonosporaceae</taxon>
    </lineage>
</organism>
<keyword evidence="16" id="KW-1185">Reference proteome</keyword>
<proteinExistence type="predicted"/>
<dbReference type="GO" id="GO:0045893">
    <property type="term" value="P:positive regulation of DNA-templated transcription"/>
    <property type="evidence" value="ECO:0007669"/>
    <property type="project" value="UniProtKB-ARBA"/>
</dbReference>
<dbReference type="GO" id="GO:0005829">
    <property type="term" value="C:cytosol"/>
    <property type="evidence" value="ECO:0007669"/>
    <property type="project" value="TreeGrafter"/>
</dbReference>
<evidence type="ECO:0000313" key="16">
    <source>
        <dbReference type="Proteomes" id="UP000502508"/>
    </source>
</evidence>
<dbReference type="InterPro" id="IPR001867">
    <property type="entry name" value="OmpR/PhoB-type_DNA-bd"/>
</dbReference>
<dbReference type="FunFam" id="1.10.10.10:FF:000210">
    <property type="entry name" value="Winged-helix transcriptional response regulator KdpE"/>
    <property type="match status" value="1"/>
</dbReference>
<evidence type="ECO:0000256" key="7">
    <source>
        <dbReference type="ARBA" id="ARBA00023163"/>
    </source>
</evidence>
<keyword evidence="2" id="KW-0963">Cytoplasm</keyword>
<evidence type="ECO:0000256" key="8">
    <source>
        <dbReference type="ARBA" id="ARBA00057085"/>
    </source>
</evidence>
<comment type="function">
    <text evidence="8">Member of the two-component regulatory system KdpD/KdpE involved in the regulation of the kdp operon. Upon phosphorylation by KdpD, functions as a transcription regulator by direct binding to promoter regions of target genes to positively regulate their expression.</text>
</comment>
<keyword evidence="4" id="KW-0902">Two-component regulatory system</keyword>
<reference evidence="15 16" key="2">
    <citation type="submission" date="2020-03" db="EMBL/GenBank/DDBJ databases">
        <authorList>
            <person name="Ichikawa N."/>
            <person name="Kimura A."/>
            <person name="Kitahashi Y."/>
            <person name="Uohara A."/>
        </authorList>
    </citation>
    <scope>NUCLEOTIDE SEQUENCE [LARGE SCALE GENOMIC DNA]</scope>
    <source>
        <strain evidence="15 16">NBRC 107702</strain>
    </source>
</reference>
<dbReference type="SUPFAM" id="SSF46894">
    <property type="entry name" value="C-terminal effector domain of the bipartite response regulators"/>
    <property type="match status" value="1"/>
</dbReference>
<evidence type="ECO:0000313" key="15">
    <source>
        <dbReference type="EMBL" id="BCB75883.1"/>
    </source>
</evidence>
<feature type="modified residue" description="4-aspartylphosphate" evidence="10">
    <location>
        <position position="52"/>
    </location>
</feature>
<dbReference type="SMART" id="SM00862">
    <property type="entry name" value="Trans_reg_C"/>
    <property type="match status" value="1"/>
</dbReference>
<evidence type="ECO:0000256" key="11">
    <source>
        <dbReference type="PROSITE-ProRule" id="PRU01091"/>
    </source>
</evidence>
<dbReference type="SUPFAM" id="SSF52172">
    <property type="entry name" value="CheY-like"/>
    <property type="match status" value="1"/>
</dbReference>
<keyword evidence="5" id="KW-0805">Transcription regulation</keyword>
<dbReference type="CDD" id="cd17620">
    <property type="entry name" value="REC_OmpR_KdpE-like"/>
    <property type="match status" value="1"/>
</dbReference>
<dbReference type="PROSITE" id="PS51755">
    <property type="entry name" value="OMPR_PHOB"/>
    <property type="match status" value="1"/>
</dbReference>
<gene>
    <name evidence="15" type="ORF">Pflav_022930</name>
</gene>
<dbReference type="PROSITE" id="PS50110">
    <property type="entry name" value="RESPONSE_REGULATORY"/>
    <property type="match status" value="1"/>
</dbReference>
<dbReference type="GO" id="GO:0000987">
    <property type="term" value="F:cis-regulatory region sequence-specific DNA binding"/>
    <property type="evidence" value="ECO:0007669"/>
    <property type="project" value="UniProtKB-ARBA"/>
</dbReference>
<dbReference type="KEGG" id="pfla:Pflav_022930"/>
<dbReference type="InterPro" id="IPR036388">
    <property type="entry name" value="WH-like_DNA-bd_sf"/>
</dbReference>
<evidence type="ECO:0000256" key="5">
    <source>
        <dbReference type="ARBA" id="ARBA00023015"/>
    </source>
</evidence>
<dbReference type="GO" id="GO:0032993">
    <property type="term" value="C:protein-DNA complex"/>
    <property type="evidence" value="ECO:0007669"/>
    <property type="project" value="TreeGrafter"/>
</dbReference>
<dbReference type="Pfam" id="PF00072">
    <property type="entry name" value="Response_reg"/>
    <property type="match status" value="1"/>
</dbReference>
<dbReference type="InterPro" id="IPR011006">
    <property type="entry name" value="CheY-like_superfamily"/>
</dbReference>
<keyword evidence="6 11" id="KW-0238">DNA-binding</keyword>
<evidence type="ECO:0000256" key="3">
    <source>
        <dbReference type="ARBA" id="ARBA00022553"/>
    </source>
</evidence>
<feature type="domain" description="Response regulatory" evidence="13">
    <location>
        <begin position="3"/>
        <end position="116"/>
    </location>
</feature>
<dbReference type="InterPro" id="IPR016032">
    <property type="entry name" value="Sig_transdc_resp-reg_C-effctor"/>
</dbReference>
<dbReference type="Proteomes" id="UP000502508">
    <property type="component" value="Chromosome"/>
</dbReference>
<dbReference type="PANTHER" id="PTHR48111:SF50">
    <property type="entry name" value="KDP OPERON TRANSCRIPTIONAL REGULATORY PROTEIN KDPE"/>
    <property type="match status" value="1"/>
</dbReference>
<sequence length="323" mass="35923">MARILVVDDEPQILRTLRINLRARGYDVDTAADGATALEAAARRPPDLVVLDLGLPDVDGVEVIRRLRGWTAVPVIVLSGRASSADKVAALDGGADDYITKPFGVDELLARIRAATRRVSSPAGGDRSQLHIGQHTVDFADRVVRAADGSAVRLTPTEWHLLEILARHPGKLVSQRQLLEQVWGPTYTNETHYLRQYMAQLRRKLEADPAHPKHLLTEPGMGYRLQSGRPESTPTEPDPRLPTRSRGHAAGRSRGWRVSQACRTGRGRLSCGQTRARTRPLIHWRSSSRRIASRSTFSYIHRSRSGSSRSKRRLGFHIRRCGS</sequence>
<dbReference type="CDD" id="cd00383">
    <property type="entry name" value="trans_reg_C"/>
    <property type="match status" value="1"/>
</dbReference>
<evidence type="ECO:0000256" key="10">
    <source>
        <dbReference type="PROSITE-ProRule" id="PRU00169"/>
    </source>
</evidence>
<dbReference type="Pfam" id="PF00486">
    <property type="entry name" value="Trans_reg_C"/>
    <property type="match status" value="1"/>
</dbReference>
<dbReference type="SMART" id="SM00448">
    <property type="entry name" value="REC"/>
    <property type="match status" value="1"/>
</dbReference>
<dbReference type="PANTHER" id="PTHR48111">
    <property type="entry name" value="REGULATOR OF RPOS"/>
    <property type="match status" value="1"/>
</dbReference>
<evidence type="ECO:0000256" key="12">
    <source>
        <dbReference type="SAM" id="MobiDB-lite"/>
    </source>
</evidence>
<dbReference type="GO" id="GO:0000156">
    <property type="term" value="F:phosphorelay response regulator activity"/>
    <property type="evidence" value="ECO:0007669"/>
    <property type="project" value="TreeGrafter"/>
</dbReference>
<accession>A0A6F8XPY3</accession>
<evidence type="ECO:0000256" key="1">
    <source>
        <dbReference type="ARBA" id="ARBA00004496"/>
    </source>
</evidence>
<dbReference type="FunFam" id="3.40.50.2300:FF:000021">
    <property type="entry name" value="Two-component system response regulator KdpE"/>
    <property type="match status" value="1"/>
</dbReference>
<evidence type="ECO:0000256" key="9">
    <source>
        <dbReference type="ARBA" id="ARBA00074083"/>
    </source>
</evidence>
<dbReference type="EMBL" id="AP022870">
    <property type="protein sequence ID" value="BCB75883.1"/>
    <property type="molecule type" value="Genomic_DNA"/>
</dbReference>
<evidence type="ECO:0000256" key="2">
    <source>
        <dbReference type="ARBA" id="ARBA00022490"/>
    </source>
</evidence>
<dbReference type="GO" id="GO:0042802">
    <property type="term" value="F:identical protein binding"/>
    <property type="evidence" value="ECO:0007669"/>
    <property type="project" value="UniProtKB-ARBA"/>
</dbReference>
<comment type="subcellular location">
    <subcellularLocation>
        <location evidence="1">Cytoplasm</location>
    </subcellularLocation>
</comment>